<feature type="domain" description="Ig-like" evidence="7">
    <location>
        <begin position="296"/>
        <end position="388"/>
    </location>
</feature>
<keyword evidence="2 6" id="KW-0472">Membrane</keyword>
<evidence type="ECO:0000256" key="1">
    <source>
        <dbReference type="ARBA" id="ARBA00004479"/>
    </source>
</evidence>
<evidence type="ECO:0000256" key="5">
    <source>
        <dbReference type="ARBA" id="ARBA00023319"/>
    </source>
</evidence>
<keyword evidence="5" id="KW-0393">Immunoglobulin domain</keyword>
<dbReference type="Proteomes" id="UP001479290">
    <property type="component" value="Unassembled WGS sequence"/>
</dbReference>
<comment type="subcellular location">
    <subcellularLocation>
        <location evidence="1">Membrane</location>
        <topology evidence="1">Single-pass type I membrane protein</topology>
    </subcellularLocation>
</comment>
<dbReference type="PANTHER" id="PTHR11640">
    <property type="entry name" value="NEPHRIN"/>
    <property type="match status" value="1"/>
</dbReference>
<dbReference type="PANTHER" id="PTHR11640:SF167">
    <property type="entry name" value="SIGNAL-REGULATORY PROTEIN BETA-1-LIKE"/>
    <property type="match status" value="1"/>
</dbReference>
<evidence type="ECO:0000256" key="6">
    <source>
        <dbReference type="SAM" id="Phobius"/>
    </source>
</evidence>
<gene>
    <name evidence="8" type="ORF">ABG768_004046</name>
</gene>
<dbReference type="SMART" id="SM00408">
    <property type="entry name" value="IGc2"/>
    <property type="match status" value="2"/>
</dbReference>
<dbReference type="GO" id="GO:0005911">
    <property type="term" value="C:cell-cell junction"/>
    <property type="evidence" value="ECO:0007669"/>
    <property type="project" value="TreeGrafter"/>
</dbReference>
<keyword evidence="6" id="KW-1133">Transmembrane helix</keyword>
<dbReference type="InterPro" id="IPR013783">
    <property type="entry name" value="Ig-like_fold"/>
</dbReference>
<dbReference type="Pfam" id="PF13927">
    <property type="entry name" value="Ig_3"/>
    <property type="match status" value="1"/>
</dbReference>
<dbReference type="InterPro" id="IPR051275">
    <property type="entry name" value="Cell_adhesion_signaling"/>
</dbReference>
<dbReference type="GO" id="GO:0005886">
    <property type="term" value="C:plasma membrane"/>
    <property type="evidence" value="ECO:0007669"/>
    <property type="project" value="TreeGrafter"/>
</dbReference>
<sequence>MVLVLDNDTVLLLGLVTEIGGSRLKPVLSGPSKAYLRSRVQFHCEVPGWSSPLTFELRKDTGDLIGAENNVKVTFTLQVTEGSEGTYYCRVTAEGQTSNAIQFQVVIPVVGASLSSDPDPPVLYEGEKLTLRCLVRKGTHLSFTWYHDKQEVNTYSDLYRLSEDALTVDEASEWHAGTYSCTAHNQMEVNPRFSSSQILHVIVKNHISTPKLSFTVFFNGSSLMANVSCRLTRGSPPVTFSLLVDGLETDVKRLDSLESWSILPISVGLDKGAAQCKAQTDTQQLTSDPVRLHVVPVGGAVRVMVTYLHDADSVVAAARLKCVPGRGTFPTFSWSLNRSSLPPEGDAHVVMQNGQILVLTDISSGYYRCRARDSFNDSSIWVESEDIFIQKTDLSATPMEVIALFFCGFLSMVIVGCSIFMFCTTKRRNDSCKRCSNQDEIQSEAIPMNAPADVSFEPQTVDMKTVIMEFKA</sequence>
<dbReference type="Gene3D" id="2.60.40.10">
    <property type="entry name" value="Immunoglobulins"/>
    <property type="match status" value="2"/>
</dbReference>
<dbReference type="SUPFAM" id="SSF48726">
    <property type="entry name" value="Immunoglobulin"/>
    <property type="match status" value="3"/>
</dbReference>
<evidence type="ECO:0000256" key="4">
    <source>
        <dbReference type="ARBA" id="ARBA00023180"/>
    </source>
</evidence>
<feature type="domain" description="Ig-like" evidence="7">
    <location>
        <begin position="108"/>
        <end position="194"/>
    </location>
</feature>
<evidence type="ECO:0000313" key="8">
    <source>
        <dbReference type="EMBL" id="KAK9966971.1"/>
    </source>
</evidence>
<evidence type="ECO:0000256" key="2">
    <source>
        <dbReference type="ARBA" id="ARBA00023136"/>
    </source>
</evidence>
<comment type="caution">
    <text evidence="8">The sequence shown here is derived from an EMBL/GenBank/DDBJ whole genome shotgun (WGS) entry which is preliminary data.</text>
</comment>
<keyword evidence="6" id="KW-0812">Transmembrane</keyword>
<name>A0AAW2A2J8_CULAL</name>
<dbReference type="InterPro" id="IPR007110">
    <property type="entry name" value="Ig-like_dom"/>
</dbReference>
<dbReference type="EMBL" id="JAWDJR010000011">
    <property type="protein sequence ID" value="KAK9966971.1"/>
    <property type="molecule type" value="Genomic_DNA"/>
</dbReference>
<reference evidence="8 9" key="1">
    <citation type="submission" date="2024-05" db="EMBL/GenBank/DDBJ databases">
        <title>A high-quality chromosomal-level genome assembly of Topmouth culter (Culter alburnus).</title>
        <authorList>
            <person name="Zhao H."/>
        </authorList>
    </citation>
    <scope>NUCLEOTIDE SEQUENCE [LARGE SCALE GENOMIC DNA]</scope>
    <source>
        <strain evidence="8">CATC2023</strain>
        <tissue evidence="8">Muscle</tissue>
    </source>
</reference>
<protein>
    <recommendedName>
        <fullName evidence="7">Ig-like domain-containing protein</fullName>
    </recommendedName>
</protein>
<dbReference type="InterPro" id="IPR036179">
    <property type="entry name" value="Ig-like_dom_sf"/>
</dbReference>
<dbReference type="AlphaFoldDB" id="A0AAW2A2J8"/>
<evidence type="ECO:0000313" key="9">
    <source>
        <dbReference type="Proteomes" id="UP001479290"/>
    </source>
</evidence>
<dbReference type="InterPro" id="IPR003599">
    <property type="entry name" value="Ig_sub"/>
</dbReference>
<evidence type="ECO:0000259" key="7">
    <source>
        <dbReference type="PROSITE" id="PS50835"/>
    </source>
</evidence>
<organism evidence="8 9">
    <name type="scientific">Culter alburnus</name>
    <name type="common">Topmouth culter</name>
    <dbReference type="NCBI Taxonomy" id="194366"/>
    <lineage>
        <taxon>Eukaryota</taxon>
        <taxon>Metazoa</taxon>
        <taxon>Chordata</taxon>
        <taxon>Craniata</taxon>
        <taxon>Vertebrata</taxon>
        <taxon>Euteleostomi</taxon>
        <taxon>Actinopterygii</taxon>
        <taxon>Neopterygii</taxon>
        <taxon>Teleostei</taxon>
        <taxon>Ostariophysi</taxon>
        <taxon>Cypriniformes</taxon>
        <taxon>Xenocyprididae</taxon>
        <taxon>Xenocypridinae</taxon>
        <taxon>Culter</taxon>
    </lineage>
</organism>
<keyword evidence="4" id="KW-0325">Glycoprotein</keyword>
<keyword evidence="9" id="KW-1185">Reference proteome</keyword>
<feature type="transmembrane region" description="Helical" evidence="6">
    <location>
        <begin position="401"/>
        <end position="424"/>
    </location>
</feature>
<dbReference type="CDD" id="cd00096">
    <property type="entry name" value="Ig"/>
    <property type="match status" value="1"/>
</dbReference>
<dbReference type="PROSITE" id="PS50835">
    <property type="entry name" value="IG_LIKE"/>
    <property type="match status" value="2"/>
</dbReference>
<dbReference type="SMART" id="SM00409">
    <property type="entry name" value="IG"/>
    <property type="match status" value="2"/>
</dbReference>
<accession>A0AAW2A2J8</accession>
<evidence type="ECO:0000256" key="3">
    <source>
        <dbReference type="ARBA" id="ARBA00023157"/>
    </source>
</evidence>
<keyword evidence="3" id="KW-1015">Disulfide bond</keyword>
<dbReference type="InterPro" id="IPR003598">
    <property type="entry name" value="Ig_sub2"/>
</dbReference>
<dbReference type="GO" id="GO:0098609">
    <property type="term" value="P:cell-cell adhesion"/>
    <property type="evidence" value="ECO:0007669"/>
    <property type="project" value="TreeGrafter"/>
</dbReference>
<proteinExistence type="predicted"/>
<dbReference type="GO" id="GO:0050839">
    <property type="term" value="F:cell adhesion molecule binding"/>
    <property type="evidence" value="ECO:0007669"/>
    <property type="project" value="TreeGrafter"/>
</dbReference>